<reference evidence="2" key="1">
    <citation type="submission" date="2016-12" db="EMBL/GenBank/DDBJ databases">
        <authorList>
            <person name="Varghese N."/>
            <person name="Submissions S."/>
        </authorList>
    </citation>
    <scope>NUCLEOTIDE SEQUENCE [LARGE SCALE GENOMIC DNA]</scope>
    <source>
        <strain evidence="2">DSM 18830</strain>
    </source>
</reference>
<dbReference type="PANTHER" id="PTHR41339">
    <property type="entry name" value="LIPL48"/>
    <property type="match status" value="1"/>
</dbReference>
<name>A0A1M7ZT62_9FLAO</name>
<protein>
    <submittedName>
        <fullName evidence="1">Uncharacterized protein</fullName>
    </submittedName>
</protein>
<keyword evidence="2" id="KW-1185">Reference proteome</keyword>
<dbReference type="EMBL" id="FRYK01000001">
    <property type="protein sequence ID" value="SHO72038.1"/>
    <property type="molecule type" value="Genomic_DNA"/>
</dbReference>
<dbReference type="STRING" id="416016.SAMN05443547_0361"/>
<accession>A0A1M7ZT62</accession>
<dbReference type="RefSeq" id="WP_073580828.1">
    <property type="nucleotide sequence ID" value="NZ_CBCSEA010000001.1"/>
</dbReference>
<evidence type="ECO:0000313" key="2">
    <source>
        <dbReference type="Proteomes" id="UP000184611"/>
    </source>
</evidence>
<proteinExistence type="predicted"/>
<organism evidence="1 2">
    <name type="scientific">Flavobacterium cucumis</name>
    <dbReference type="NCBI Taxonomy" id="416016"/>
    <lineage>
        <taxon>Bacteria</taxon>
        <taxon>Pseudomonadati</taxon>
        <taxon>Bacteroidota</taxon>
        <taxon>Flavobacteriia</taxon>
        <taxon>Flavobacteriales</taxon>
        <taxon>Flavobacteriaceae</taxon>
        <taxon>Flavobacterium</taxon>
    </lineage>
</organism>
<gene>
    <name evidence="1" type="ORF">SAMN05443547_0361</name>
</gene>
<dbReference type="PANTHER" id="PTHR41339:SF1">
    <property type="entry name" value="SECRETED PROTEIN"/>
    <property type="match status" value="1"/>
</dbReference>
<dbReference type="OrthoDB" id="1521716at2"/>
<evidence type="ECO:0000313" key="1">
    <source>
        <dbReference type="EMBL" id="SHO72038.1"/>
    </source>
</evidence>
<dbReference type="Proteomes" id="UP000184611">
    <property type="component" value="Unassembled WGS sequence"/>
</dbReference>
<sequence length="421" mass="47408">MKKSVRIIFLITYFSLINLVNAQIQEEYFTSRWTNFNPKALSYPETTNILEGKIENNYTLTNNKTYLLRGNVYVTNNAILTIEPGTIIRGDEESCGTLIITKGSKLIANGTKISPIVFTSNKETILRKAGDWGGIIILGDASINKIGGVSFLDLGLERGLSSYGGNNSESNSGTLNYIRIEYAGRKLIKQEKEHNGLSLAGVGNKTTLKNIQISYSNDDSFEFYGGNINVENLISFRATDDDFDFTQGVQADIKNSIAIRYPFTSDASRSRCFEIDTYDNTETADLAKDITKINATNMVFINYENNNQGLIKEAIYISNNAKINLNNSIISGFRSTVNLNKNINEFNDDINNISIEKCIVNDCQFFAEKEGYEIFNDITNHFLNDKFKNQIIKRTTKELFINSDIQNQPDFRIKGETIVTY</sequence>
<dbReference type="AlphaFoldDB" id="A0A1M7ZT62"/>